<gene>
    <name evidence="1" type="ORF">H2198_009445</name>
</gene>
<accession>A0ACC2ZUG0</accession>
<proteinExistence type="predicted"/>
<comment type="caution">
    <text evidence="1">The sequence shown here is derived from an EMBL/GenBank/DDBJ whole genome shotgun (WGS) entry which is preliminary data.</text>
</comment>
<protein>
    <submittedName>
        <fullName evidence="1">Uncharacterized protein</fullName>
    </submittedName>
</protein>
<evidence type="ECO:0000313" key="2">
    <source>
        <dbReference type="Proteomes" id="UP001172386"/>
    </source>
</evidence>
<dbReference type="Proteomes" id="UP001172386">
    <property type="component" value="Unassembled WGS sequence"/>
</dbReference>
<dbReference type="EMBL" id="JAPDRQ010000268">
    <property type="protein sequence ID" value="KAJ9651260.1"/>
    <property type="molecule type" value="Genomic_DNA"/>
</dbReference>
<name>A0ACC2ZUG0_9EURO</name>
<reference evidence="1" key="1">
    <citation type="submission" date="2022-10" db="EMBL/GenBank/DDBJ databases">
        <title>Culturing micro-colonial fungi from biological soil crusts in the Mojave desert and describing Neophaeococcomyces mojavensis, and introducing the new genera and species Taxawa tesnikishii.</title>
        <authorList>
            <person name="Kurbessoian T."/>
            <person name="Stajich J.E."/>
        </authorList>
    </citation>
    <scope>NUCLEOTIDE SEQUENCE</scope>
    <source>
        <strain evidence="1">JES_112</strain>
    </source>
</reference>
<sequence length="432" mass="48837">MRPFLVYCALSLPLFVQAWLAGEHKQIFSRDGVDLFNRSSIFEAGLTSKRSLPTQNGNAVKVRGVNLGAYFIVENWMANTVFSGFGCNTKSEFDCVSSLNDQAKADADFQGHWKSWITADDFKKMVSYGLNTVRIPVGYWFLESIVDQSEHFPRGGEKFLDQAVQWAKDAGLYVIIELHGAPGAQATDAFTGQYNPSPGFFDTYNYDRACTWLEWMTNKIHTNPAYSSVGMIGLVNEPVRIGDSRYPDASSQTLSMRENYYPKAWTTIRNKENALGIAKDQQVHIQMMDKKWGSGDPNEFLPDKTFWHAAYDDHEYVKYTSASVSHQGYIDFSCKDDRSGNVPVIVGEWSLSVPDNVQNTDDWNPNNAANKDFYQKWFAAQVMAYEKGDVIGWTFWSWKTSGLNDPRWDYQMGVDAGIILKNIDDAYSIGAC</sequence>
<evidence type="ECO:0000313" key="1">
    <source>
        <dbReference type="EMBL" id="KAJ9651260.1"/>
    </source>
</evidence>
<keyword evidence="2" id="KW-1185">Reference proteome</keyword>
<organism evidence="1 2">
    <name type="scientific">Neophaeococcomyces mojaviensis</name>
    <dbReference type="NCBI Taxonomy" id="3383035"/>
    <lineage>
        <taxon>Eukaryota</taxon>
        <taxon>Fungi</taxon>
        <taxon>Dikarya</taxon>
        <taxon>Ascomycota</taxon>
        <taxon>Pezizomycotina</taxon>
        <taxon>Eurotiomycetes</taxon>
        <taxon>Chaetothyriomycetidae</taxon>
        <taxon>Chaetothyriales</taxon>
        <taxon>Chaetothyriales incertae sedis</taxon>
        <taxon>Neophaeococcomyces</taxon>
    </lineage>
</organism>